<keyword evidence="1" id="KW-0732">Signal</keyword>
<evidence type="ECO:0000256" key="1">
    <source>
        <dbReference type="ARBA" id="ARBA00022729"/>
    </source>
</evidence>
<gene>
    <name evidence="3" type="ORF">VVR66_11810</name>
</gene>
<proteinExistence type="predicted"/>
<evidence type="ECO:0000259" key="2">
    <source>
        <dbReference type="Pfam" id="PF00497"/>
    </source>
</evidence>
<accession>A0ABV3V3X1</accession>
<dbReference type="EMBL" id="JAYWLU010000012">
    <property type="protein sequence ID" value="MEX3595401.1"/>
    <property type="molecule type" value="Genomic_DNA"/>
</dbReference>
<evidence type="ECO:0000313" key="4">
    <source>
        <dbReference type="Proteomes" id="UP001558481"/>
    </source>
</evidence>
<dbReference type="RefSeq" id="WP_190807762.1">
    <property type="nucleotide sequence ID" value="NZ_JAYWLU010000012.1"/>
</dbReference>
<evidence type="ECO:0000313" key="3">
    <source>
        <dbReference type="EMBL" id="MEX3595401.1"/>
    </source>
</evidence>
<sequence>MRYASRWLMVLLVLVFSLTGCVTHYPTDPHGTLDRVSGGVLRVGAIHNEPYVSVTDGEPTGEEVRLVEDFATALDARIEWTTASEEHLVTEMEHGQLDLLVGGMTMDTQWQQKVGLTRPYNQTTNEYGETEKHVMAVANGENAFLLKLDQFLQGSGDQS</sequence>
<feature type="domain" description="Solute-binding protein family 3/N-terminal" evidence="2">
    <location>
        <begin position="42"/>
        <end position="153"/>
    </location>
</feature>
<dbReference type="PANTHER" id="PTHR35936">
    <property type="entry name" value="MEMBRANE-BOUND LYTIC MUREIN TRANSGLYCOSYLASE F"/>
    <property type="match status" value="1"/>
</dbReference>
<name>A0ABV3V3X1_9MICC</name>
<dbReference type="PROSITE" id="PS51257">
    <property type="entry name" value="PROKAR_LIPOPROTEIN"/>
    <property type="match status" value="1"/>
</dbReference>
<organism evidence="3 4">
    <name type="scientific">Kocuria carniphila</name>
    <dbReference type="NCBI Taxonomy" id="262208"/>
    <lineage>
        <taxon>Bacteria</taxon>
        <taxon>Bacillati</taxon>
        <taxon>Actinomycetota</taxon>
        <taxon>Actinomycetes</taxon>
        <taxon>Micrococcales</taxon>
        <taxon>Micrococcaceae</taxon>
        <taxon>Kocuria</taxon>
    </lineage>
</organism>
<dbReference type="Gene3D" id="3.40.190.10">
    <property type="entry name" value="Periplasmic binding protein-like II"/>
    <property type="match status" value="1"/>
</dbReference>
<keyword evidence="4" id="KW-1185">Reference proteome</keyword>
<dbReference type="SUPFAM" id="SSF53850">
    <property type="entry name" value="Periplasmic binding protein-like II"/>
    <property type="match status" value="1"/>
</dbReference>
<dbReference type="Pfam" id="PF00497">
    <property type="entry name" value="SBP_bac_3"/>
    <property type="match status" value="1"/>
</dbReference>
<reference evidence="3 4" key="1">
    <citation type="journal article" date="2024" name="Fungal Genet. Biol.">
        <title>The porcine skin microbiome exhibits broad fungal antagonism.</title>
        <authorList>
            <person name="De La Cruz K.F."/>
            <person name="Townsend E.C."/>
            <person name="Alex Cheong J.Z."/>
            <person name="Salamzade R."/>
            <person name="Liu A."/>
            <person name="Sandstrom S."/>
            <person name="Davila E."/>
            <person name="Huang L."/>
            <person name="Xu K.H."/>
            <person name="Wu S.Y."/>
            <person name="Meudt J.J."/>
            <person name="Shanmuganayagam D."/>
            <person name="Gibson A.L.F."/>
            <person name="Kalan L.R."/>
        </authorList>
    </citation>
    <scope>NUCLEOTIDE SEQUENCE [LARGE SCALE GENOMIC DNA]</scope>
    <source>
        <strain evidence="3 4">LK2625</strain>
    </source>
</reference>
<dbReference type="InterPro" id="IPR001638">
    <property type="entry name" value="Solute-binding_3/MltF_N"/>
</dbReference>
<dbReference type="Proteomes" id="UP001558481">
    <property type="component" value="Unassembled WGS sequence"/>
</dbReference>
<protein>
    <submittedName>
        <fullName evidence="3">Transporter substrate-binding domain-containing protein</fullName>
    </submittedName>
</protein>
<comment type="caution">
    <text evidence="3">The sequence shown here is derived from an EMBL/GenBank/DDBJ whole genome shotgun (WGS) entry which is preliminary data.</text>
</comment>